<gene>
    <name evidence="3" type="ORF">LG651_04235</name>
</gene>
<dbReference type="InterPro" id="IPR003409">
    <property type="entry name" value="MORN"/>
</dbReference>
<dbReference type="InterPro" id="IPR031325">
    <property type="entry name" value="RHS_repeat"/>
</dbReference>
<name>A0A9X1I655_9FLAO</name>
<dbReference type="Pfam" id="PF02493">
    <property type="entry name" value="MORN"/>
    <property type="match status" value="5"/>
</dbReference>
<dbReference type="SMART" id="SM00698">
    <property type="entry name" value="MORN"/>
    <property type="match status" value="4"/>
</dbReference>
<accession>A0A9X1I655</accession>
<comment type="caution">
    <text evidence="3">The sequence shown here is derived from an EMBL/GenBank/DDBJ whole genome shotgun (WGS) entry which is preliminary data.</text>
</comment>
<feature type="chain" id="PRO_5040849185" description="MORN repeat protein" evidence="2">
    <location>
        <begin position="22"/>
        <end position="812"/>
    </location>
</feature>
<dbReference type="EMBL" id="JAJAPX010000001">
    <property type="protein sequence ID" value="MCB4807449.1"/>
    <property type="molecule type" value="Genomic_DNA"/>
</dbReference>
<keyword evidence="4" id="KW-1185">Reference proteome</keyword>
<proteinExistence type="predicted"/>
<keyword evidence="2" id="KW-0732">Signal</keyword>
<dbReference type="RefSeq" id="WP_226694898.1">
    <property type="nucleotide sequence ID" value="NZ_JAJAPX010000001.1"/>
</dbReference>
<keyword evidence="1" id="KW-0677">Repeat</keyword>
<evidence type="ECO:0008006" key="5">
    <source>
        <dbReference type="Google" id="ProtNLM"/>
    </source>
</evidence>
<dbReference type="Pfam" id="PF05593">
    <property type="entry name" value="RHS_repeat"/>
    <property type="match status" value="1"/>
</dbReference>
<dbReference type="InterPro" id="IPR006530">
    <property type="entry name" value="YD"/>
</dbReference>
<evidence type="ECO:0000313" key="4">
    <source>
        <dbReference type="Proteomes" id="UP001139286"/>
    </source>
</evidence>
<dbReference type="PANTHER" id="PTHR23084">
    <property type="entry name" value="PHOSPHATIDYLINOSITOL-4-PHOSPHATE 5-KINASE RELATED"/>
    <property type="match status" value="1"/>
</dbReference>
<dbReference type="SUPFAM" id="SSF82185">
    <property type="entry name" value="Histone H3 K4-specific methyltransferase SET7/9 N-terminal domain"/>
    <property type="match status" value="2"/>
</dbReference>
<protein>
    <recommendedName>
        <fullName evidence="5">MORN repeat protein</fullName>
    </recommendedName>
</protein>
<organism evidence="3 4">
    <name type="scientific">Neotamlana sargassicola</name>
    <dbReference type="NCBI Taxonomy" id="2883125"/>
    <lineage>
        <taxon>Bacteria</taxon>
        <taxon>Pseudomonadati</taxon>
        <taxon>Bacteroidota</taxon>
        <taxon>Flavobacteriia</taxon>
        <taxon>Flavobacteriales</taxon>
        <taxon>Flavobacteriaceae</taxon>
        <taxon>Neotamlana</taxon>
    </lineage>
</organism>
<dbReference type="PANTHER" id="PTHR23084:SF263">
    <property type="entry name" value="MORN REPEAT-CONTAINING PROTEIN 1"/>
    <property type="match status" value="1"/>
</dbReference>
<sequence length="812" mass="92070">MKTLKDLSFLITLLLAFNAYSQKVDFVNAPKNPLPLGVNLEKTQLKGDVFQHNLTFYDTNGKRLDLEKRKHISYDQLNRPISITYPNGTIKEYKYDASGNLIYDDGIIYKYDNQNRIIKANYNWEIVEYSYTKQGDIIIVTMTHKAKDKAPTTQIEYYNKGVLTARKKGKERKKTFFKYKYDEKGNLIESMETGAAGNLINQDLSSIIYHSEYKEFNKNAVLKKTTGDLNLKGGVAIPHLYINGKLDFTNLWNKFNNDYIFYNPLTSKYYVAKNAFNESIALNQNIPFKPLIEGENILISDGKTVLLIEQGTSTMFANREWKYEAKYKNIIVRDTKSGDVYFVPNALGKGTNETKAYHAISMNTKDSEVWYIPNTTKKGVNLYVKGEEIKGYGVAGYIDGSVDFVLTTNGKPTYVLSNYSNSKPQQFSKGRYFNATVDKVSSTSNTNSTTSQNKSSTASCITGNCADGYGTYTYESGAKVEGFFKNGKLDGYGEFIYANGDTYNGNYLDGQLDGYGIYHWKQKNLLYYGHWKDTKQHGYGYFVKNGETVEAGIYNEGKLITNLLTDFSNGKSSGNCLGNCTNGYGSITYDQGDVYEGLFKNGKPYKAGTYMWTNGNSYMGDWDDLGKINYTGQFFTDTYLYKGAFAHNGFITGLGVKLDKKTNTKSYGEFKSGKLVVDYAKSHTSTATTKNNSSASKQAEKAMITAANSLISLYYKSNSEFKKIVVKQHNNFTQTMSIDKLNKLHALFIKHLFQLDKVVAHRYLLYLPNPYANANTSKILTEFSNEERTFMREESKRFSSQYKLKEQYVPKN</sequence>
<reference evidence="3" key="1">
    <citation type="submission" date="2021-10" db="EMBL/GenBank/DDBJ databases">
        <title>Tamlana sargassums sp. nov., and Tamlana laminarinivorans sp. nov., two new bacteria isolated from the brown alga.</title>
        <authorList>
            <person name="Li J."/>
        </authorList>
    </citation>
    <scope>NUCLEOTIDE SEQUENCE</scope>
    <source>
        <strain evidence="3">62-3</strain>
    </source>
</reference>
<evidence type="ECO:0000256" key="1">
    <source>
        <dbReference type="ARBA" id="ARBA00022737"/>
    </source>
</evidence>
<dbReference type="Gene3D" id="2.20.110.10">
    <property type="entry name" value="Histone H3 K4-specific methyltransferase SET7/9 N-terminal domain"/>
    <property type="match status" value="3"/>
</dbReference>
<evidence type="ECO:0000256" key="2">
    <source>
        <dbReference type="SAM" id="SignalP"/>
    </source>
</evidence>
<evidence type="ECO:0000313" key="3">
    <source>
        <dbReference type="EMBL" id="MCB4807449.1"/>
    </source>
</evidence>
<feature type="signal peptide" evidence="2">
    <location>
        <begin position="1"/>
        <end position="21"/>
    </location>
</feature>
<dbReference type="Proteomes" id="UP001139286">
    <property type="component" value="Unassembled WGS sequence"/>
</dbReference>
<dbReference type="NCBIfam" id="TIGR01643">
    <property type="entry name" value="YD_repeat_2x"/>
    <property type="match status" value="1"/>
</dbReference>
<dbReference type="AlphaFoldDB" id="A0A9X1I655"/>
<dbReference type="Gene3D" id="2.180.10.10">
    <property type="entry name" value="RHS repeat-associated core"/>
    <property type="match status" value="1"/>
</dbReference>